<feature type="region of interest" description="Disordered" evidence="4">
    <location>
        <begin position="134"/>
        <end position="159"/>
    </location>
</feature>
<evidence type="ECO:0000256" key="1">
    <source>
        <dbReference type="ARBA" id="ARBA00022723"/>
    </source>
</evidence>
<dbReference type="GO" id="GO:0005634">
    <property type="term" value="C:nucleus"/>
    <property type="evidence" value="ECO:0007669"/>
    <property type="project" value="TreeGrafter"/>
</dbReference>
<sequence>MTVTELSSAPPSNTKCVLFYWASWHEATAPQGSTSKIYETLASALASTAPDLSFYRVEAEAHPSLSSMFNVSVVPSFVLIREDGQVLQTIEGSDDVAKLTSAVSQLRSSSSSLTGTTGGSGADVDVDVEMGTNENTMTSASSSSSSPAAETETDDTPDEEKINARLKKLIHSSQVMLFMKGSPSQPKCGFSRQAIELLTSSNIAFHTFDILSDNDVRQGLKTYSDWPTFPQLYVNGDLLGGLDIMKEMAEEGEESGSLGLGLAEQMGVATITEQEAEAEAALSVTLNKEAVVPLEDRLRQLLQRSKVMLFMKGLPSQPKCGFSRQICEILQDQNIDFDSFDILGDDEVRQGLKKFSDWPTYPQLYVDGDLIGGLDIVKEMVEEDELKDLV</sequence>
<dbReference type="InterPro" id="IPR036249">
    <property type="entry name" value="Thioredoxin-like_sf"/>
</dbReference>
<dbReference type="InterPro" id="IPR033658">
    <property type="entry name" value="GRX_PICOT-like"/>
</dbReference>
<dbReference type="GO" id="GO:0051536">
    <property type="term" value="F:iron-sulfur cluster binding"/>
    <property type="evidence" value="ECO:0007669"/>
    <property type="project" value="UniProtKB-KW"/>
</dbReference>
<dbReference type="PROSITE" id="PS51354">
    <property type="entry name" value="GLUTAREDOXIN_2"/>
    <property type="match status" value="2"/>
</dbReference>
<evidence type="ECO:0000256" key="2">
    <source>
        <dbReference type="ARBA" id="ARBA00023004"/>
    </source>
</evidence>
<dbReference type="CDD" id="cd03028">
    <property type="entry name" value="GRX_PICOT_like"/>
    <property type="match status" value="2"/>
</dbReference>
<feature type="domain" description="Glutaredoxin" evidence="5">
    <location>
        <begin position="307"/>
        <end position="371"/>
    </location>
</feature>
<dbReference type="SUPFAM" id="SSF52833">
    <property type="entry name" value="Thioredoxin-like"/>
    <property type="match status" value="3"/>
</dbReference>
<protein>
    <recommendedName>
        <fullName evidence="5">Glutaredoxin domain-containing protein</fullName>
    </recommendedName>
</protein>
<dbReference type="GO" id="GO:0046872">
    <property type="term" value="F:metal ion binding"/>
    <property type="evidence" value="ECO:0007669"/>
    <property type="project" value="UniProtKB-KW"/>
</dbReference>
<reference evidence="6" key="1">
    <citation type="submission" date="2021-01" db="EMBL/GenBank/DDBJ databases">
        <authorList>
            <person name="Corre E."/>
            <person name="Pelletier E."/>
            <person name="Niang G."/>
            <person name="Scheremetjew M."/>
            <person name="Finn R."/>
            <person name="Kale V."/>
            <person name="Holt S."/>
            <person name="Cochrane G."/>
            <person name="Meng A."/>
            <person name="Brown T."/>
            <person name="Cohen L."/>
        </authorList>
    </citation>
    <scope>NUCLEOTIDE SEQUENCE</scope>
    <source>
        <strain evidence="6">MM31A-1</strain>
    </source>
</reference>
<evidence type="ECO:0000313" key="6">
    <source>
        <dbReference type="EMBL" id="CAE0466724.1"/>
    </source>
</evidence>
<proteinExistence type="predicted"/>
<dbReference type="AlphaFoldDB" id="A0A7S3Q5U2"/>
<feature type="domain" description="Glutaredoxin" evidence="5">
    <location>
        <begin position="175"/>
        <end position="238"/>
    </location>
</feature>
<dbReference type="NCBIfam" id="TIGR00365">
    <property type="entry name" value="Grx4 family monothiol glutaredoxin"/>
    <property type="match status" value="2"/>
</dbReference>
<dbReference type="PANTHER" id="PTHR10293">
    <property type="entry name" value="GLUTAREDOXIN FAMILY MEMBER"/>
    <property type="match status" value="1"/>
</dbReference>
<organism evidence="6">
    <name type="scientific">Chaetoceros debilis</name>
    <dbReference type="NCBI Taxonomy" id="122233"/>
    <lineage>
        <taxon>Eukaryota</taxon>
        <taxon>Sar</taxon>
        <taxon>Stramenopiles</taxon>
        <taxon>Ochrophyta</taxon>
        <taxon>Bacillariophyta</taxon>
        <taxon>Coscinodiscophyceae</taxon>
        <taxon>Chaetocerotophycidae</taxon>
        <taxon>Chaetocerotales</taxon>
        <taxon>Chaetocerotaceae</taxon>
        <taxon>Chaetoceros</taxon>
    </lineage>
</organism>
<accession>A0A7S3Q5U2</accession>
<dbReference type="Pfam" id="PF00462">
    <property type="entry name" value="Glutaredoxin"/>
    <property type="match status" value="2"/>
</dbReference>
<evidence type="ECO:0000256" key="4">
    <source>
        <dbReference type="SAM" id="MobiDB-lite"/>
    </source>
</evidence>
<keyword evidence="2" id="KW-0408">Iron</keyword>
<dbReference type="PANTHER" id="PTHR10293:SF73">
    <property type="entry name" value="GLUTAREDOXIN-3"/>
    <property type="match status" value="1"/>
</dbReference>
<keyword evidence="3" id="KW-0411">Iron-sulfur</keyword>
<dbReference type="EMBL" id="HBIO01015017">
    <property type="protein sequence ID" value="CAE0466724.1"/>
    <property type="molecule type" value="Transcribed_RNA"/>
</dbReference>
<dbReference type="InterPro" id="IPR004480">
    <property type="entry name" value="Monothiol_GRX-rel"/>
</dbReference>
<feature type="compositionally biased region" description="Low complexity" evidence="4">
    <location>
        <begin position="139"/>
        <end position="150"/>
    </location>
</feature>
<name>A0A7S3Q5U2_9STRA</name>
<evidence type="ECO:0000256" key="3">
    <source>
        <dbReference type="ARBA" id="ARBA00023014"/>
    </source>
</evidence>
<dbReference type="FunFam" id="3.40.30.10:FF:000012">
    <property type="entry name" value="Monothiol glutaredoxin"/>
    <property type="match status" value="2"/>
</dbReference>
<gene>
    <name evidence="6" type="ORF">CDEB00056_LOCUS11576</name>
</gene>
<dbReference type="InterPro" id="IPR002109">
    <property type="entry name" value="Glutaredoxin"/>
</dbReference>
<dbReference type="Gene3D" id="3.40.30.10">
    <property type="entry name" value="Glutaredoxin"/>
    <property type="match status" value="3"/>
</dbReference>
<evidence type="ECO:0000259" key="5">
    <source>
        <dbReference type="Pfam" id="PF00462"/>
    </source>
</evidence>
<keyword evidence="1" id="KW-0479">Metal-binding</keyword>
<dbReference type="GO" id="GO:0006879">
    <property type="term" value="P:intracellular iron ion homeostasis"/>
    <property type="evidence" value="ECO:0007669"/>
    <property type="project" value="TreeGrafter"/>
</dbReference>
<dbReference type="GO" id="GO:0005829">
    <property type="term" value="C:cytosol"/>
    <property type="evidence" value="ECO:0007669"/>
    <property type="project" value="TreeGrafter"/>
</dbReference>